<proteinExistence type="predicted"/>
<feature type="compositionally biased region" description="Basic and acidic residues" evidence="1">
    <location>
        <begin position="446"/>
        <end position="461"/>
    </location>
</feature>
<evidence type="ECO:0000313" key="2">
    <source>
        <dbReference type="EMBL" id="RZB40491.1"/>
    </source>
</evidence>
<protein>
    <submittedName>
        <fullName evidence="2">Uncharacterized protein</fullName>
    </submittedName>
</protein>
<feature type="compositionally biased region" description="Basic and acidic residues" evidence="1">
    <location>
        <begin position="373"/>
        <end position="385"/>
    </location>
</feature>
<feature type="non-terminal residue" evidence="2">
    <location>
        <position position="1"/>
    </location>
</feature>
<dbReference type="STRING" id="1661398.A0A482VBH9"/>
<dbReference type="GO" id="GO:0031625">
    <property type="term" value="F:ubiquitin protein ligase binding"/>
    <property type="evidence" value="ECO:0007669"/>
    <property type="project" value="TreeGrafter"/>
</dbReference>
<dbReference type="GO" id="GO:0061630">
    <property type="term" value="F:ubiquitin protein ligase activity"/>
    <property type="evidence" value="ECO:0007669"/>
    <property type="project" value="TreeGrafter"/>
</dbReference>
<dbReference type="Proteomes" id="UP000292052">
    <property type="component" value="Unassembled WGS sequence"/>
</dbReference>
<sequence length="461" mass="50421">AHLVPVSKRHYSFQVRAPTFYQRCRDQQWYINQLQTVQNQYISQINESKERLAAEISRNAVAATLGAATQIPDIAAIGIVKSMYNMSPVMPSETNTETQPIPSTSKNNVPEKSFSLTNDITALAKNLMSNNKQTTTGNSGDGPNNTSTSSSASSIQTQVLGKKPKEPSGLNALPETPRHLLGLGVSLSSPNLLNSNVSFALCSSSSESDLSEPENIMEEFEPAETNLISTGDNSNDENDVDDETMSGENDVEYAEFSMTQRLMMCEPSPATAGAAALSPTENNSFEDKLMLLQLFDRIESSSQAASSTNDQLSSPTVPDVGNRRKLRKRFKGSAVNAEAMANATWTETVPLNTKESVMGPLESFLRSINCYPEHDQHRKKESSKDKRLKNNSVQIPKYSVSLLQPSSPPPLGDNVDSSVQPSSSNGFSWTPSLLSQRRPNKVSKMQNHDLSKPEKEPKNGR</sequence>
<feature type="compositionally biased region" description="Polar residues" evidence="1">
    <location>
        <begin position="92"/>
        <end position="112"/>
    </location>
</feature>
<feature type="region of interest" description="Disordered" evidence="1">
    <location>
        <begin position="130"/>
        <end position="175"/>
    </location>
</feature>
<feature type="region of interest" description="Disordered" evidence="1">
    <location>
        <begin position="226"/>
        <end position="245"/>
    </location>
</feature>
<evidence type="ECO:0000256" key="1">
    <source>
        <dbReference type="SAM" id="MobiDB-lite"/>
    </source>
</evidence>
<dbReference type="GO" id="GO:0051865">
    <property type="term" value="P:protein autoubiquitination"/>
    <property type="evidence" value="ECO:0007669"/>
    <property type="project" value="TreeGrafter"/>
</dbReference>
<dbReference type="GO" id="GO:0005778">
    <property type="term" value="C:peroxisomal membrane"/>
    <property type="evidence" value="ECO:0007669"/>
    <property type="project" value="TreeGrafter"/>
</dbReference>
<dbReference type="GO" id="GO:0016235">
    <property type="term" value="C:aggresome"/>
    <property type="evidence" value="ECO:0007669"/>
    <property type="project" value="TreeGrafter"/>
</dbReference>
<comment type="caution">
    <text evidence="2">The sequence shown here is derived from an EMBL/GenBank/DDBJ whole genome shotgun (WGS) entry which is preliminary data.</text>
</comment>
<dbReference type="GO" id="GO:0070842">
    <property type="term" value="P:aggresome assembly"/>
    <property type="evidence" value="ECO:0007669"/>
    <property type="project" value="TreeGrafter"/>
</dbReference>
<dbReference type="EMBL" id="QDEB01118418">
    <property type="protein sequence ID" value="RZB40491.1"/>
    <property type="molecule type" value="Genomic_DNA"/>
</dbReference>
<reference evidence="2 3" key="1">
    <citation type="submission" date="2017-03" db="EMBL/GenBank/DDBJ databases">
        <title>Genome of the blue death feigning beetle - Asbolus verrucosus.</title>
        <authorList>
            <person name="Rider S.D."/>
        </authorList>
    </citation>
    <scope>NUCLEOTIDE SEQUENCE [LARGE SCALE GENOMIC DNA]</scope>
    <source>
        <strain evidence="2">Butters</strain>
        <tissue evidence="2">Head and leg muscle</tissue>
    </source>
</reference>
<dbReference type="OrthoDB" id="6779283at2759"/>
<dbReference type="AlphaFoldDB" id="A0A482VBH9"/>
<feature type="compositionally biased region" description="Polar residues" evidence="1">
    <location>
        <begin position="415"/>
        <end position="437"/>
    </location>
</feature>
<feature type="region of interest" description="Disordered" evidence="1">
    <location>
        <begin position="373"/>
        <end position="461"/>
    </location>
</feature>
<feature type="compositionally biased region" description="Acidic residues" evidence="1">
    <location>
        <begin position="234"/>
        <end position="245"/>
    </location>
</feature>
<dbReference type="PANTHER" id="PTHR36754">
    <property type="entry name" value="E3 UBIQUITIN-PROTEIN LIGASE TRIM37"/>
    <property type="match status" value="1"/>
</dbReference>
<feature type="compositionally biased region" description="Polar residues" evidence="1">
    <location>
        <begin position="130"/>
        <end position="145"/>
    </location>
</feature>
<dbReference type="InterPro" id="IPR053003">
    <property type="entry name" value="TRIM_RBCC_E3_ubiq-ligases"/>
</dbReference>
<gene>
    <name evidence="2" type="ORF">BDFB_004939</name>
</gene>
<dbReference type="GO" id="GO:0005164">
    <property type="term" value="F:tumor necrosis factor receptor binding"/>
    <property type="evidence" value="ECO:0007669"/>
    <property type="project" value="TreeGrafter"/>
</dbReference>
<keyword evidence="3" id="KW-1185">Reference proteome</keyword>
<feature type="region of interest" description="Disordered" evidence="1">
    <location>
        <begin position="90"/>
        <end position="112"/>
    </location>
</feature>
<feature type="compositionally biased region" description="Polar residues" evidence="1">
    <location>
        <begin position="302"/>
        <end position="316"/>
    </location>
</feature>
<dbReference type="GO" id="GO:0006513">
    <property type="term" value="P:protein monoubiquitination"/>
    <property type="evidence" value="ECO:0007669"/>
    <property type="project" value="TreeGrafter"/>
</dbReference>
<organism evidence="2 3">
    <name type="scientific">Asbolus verrucosus</name>
    <name type="common">Desert ironclad beetle</name>
    <dbReference type="NCBI Taxonomy" id="1661398"/>
    <lineage>
        <taxon>Eukaryota</taxon>
        <taxon>Metazoa</taxon>
        <taxon>Ecdysozoa</taxon>
        <taxon>Arthropoda</taxon>
        <taxon>Hexapoda</taxon>
        <taxon>Insecta</taxon>
        <taxon>Pterygota</taxon>
        <taxon>Neoptera</taxon>
        <taxon>Endopterygota</taxon>
        <taxon>Coleoptera</taxon>
        <taxon>Polyphaga</taxon>
        <taxon>Cucujiformia</taxon>
        <taxon>Tenebrionidae</taxon>
        <taxon>Pimeliinae</taxon>
        <taxon>Asbolus</taxon>
    </lineage>
</organism>
<name>A0A482VBH9_ASBVE</name>
<accession>A0A482VBH9</accession>
<evidence type="ECO:0000313" key="3">
    <source>
        <dbReference type="Proteomes" id="UP000292052"/>
    </source>
</evidence>
<dbReference type="PANTHER" id="PTHR36754:SF2">
    <property type="entry name" value="E3 UBIQUITIN-PROTEIN LIGASE TRIM37"/>
    <property type="match status" value="1"/>
</dbReference>
<feature type="region of interest" description="Disordered" evidence="1">
    <location>
        <begin position="302"/>
        <end position="331"/>
    </location>
</feature>
<feature type="non-terminal residue" evidence="2">
    <location>
        <position position="461"/>
    </location>
</feature>